<organism evidence="2 3">
    <name type="scientific">Paraphoma chrysanthemicola</name>
    <dbReference type="NCBI Taxonomy" id="798071"/>
    <lineage>
        <taxon>Eukaryota</taxon>
        <taxon>Fungi</taxon>
        <taxon>Dikarya</taxon>
        <taxon>Ascomycota</taxon>
        <taxon>Pezizomycotina</taxon>
        <taxon>Dothideomycetes</taxon>
        <taxon>Pleosporomycetidae</taxon>
        <taxon>Pleosporales</taxon>
        <taxon>Pleosporineae</taxon>
        <taxon>Phaeosphaeriaceae</taxon>
        <taxon>Paraphoma</taxon>
    </lineage>
</organism>
<evidence type="ECO:0000313" key="2">
    <source>
        <dbReference type="EMBL" id="KAH7079795.1"/>
    </source>
</evidence>
<keyword evidence="3" id="KW-1185">Reference proteome</keyword>
<keyword evidence="1" id="KW-0732">Signal</keyword>
<evidence type="ECO:0000313" key="3">
    <source>
        <dbReference type="Proteomes" id="UP000813461"/>
    </source>
</evidence>
<protein>
    <submittedName>
        <fullName evidence="2">Uncharacterized protein</fullName>
    </submittedName>
</protein>
<feature type="signal peptide" evidence="1">
    <location>
        <begin position="1"/>
        <end position="21"/>
    </location>
</feature>
<name>A0A8K0QZK2_9PLEO</name>
<dbReference type="AlphaFoldDB" id="A0A8K0QZK2"/>
<gene>
    <name evidence="2" type="ORF">FB567DRAFT_129184</name>
</gene>
<accession>A0A8K0QZK2</accession>
<dbReference type="OrthoDB" id="3762642at2759"/>
<reference evidence="2" key="1">
    <citation type="journal article" date="2021" name="Nat. Commun.">
        <title>Genetic determinants of endophytism in the Arabidopsis root mycobiome.</title>
        <authorList>
            <person name="Mesny F."/>
            <person name="Miyauchi S."/>
            <person name="Thiergart T."/>
            <person name="Pickel B."/>
            <person name="Atanasova L."/>
            <person name="Karlsson M."/>
            <person name="Huettel B."/>
            <person name="Barry K.W."/>
            <person name="Haridas S."/>
            <person name="Chen C."/>
            <person name="Bauer D."/>
            <person name="Andreopoulos W."/>
            <person name="Pangilinan J."/>
            <person name="LaButti K."/>
            <person name="Riley R."/>
            <person name="Lipzen A."/>
            <person name="Clum A."/>
            <person name="Drula E."/>
            <person name="Henrissat B."/>
            <person name="Kohler A."/>
            <person name="Grigoriev I.V."/>
            <person name="Martin F.M."/>
            <person name="Hacquard S."/>
        </authorList>
    </citation>
    <scope>NUCLEOTIDE SEQUENCE</scope>
    <source>
        <strain evidence="2">MPI-SDFR-AT-0120</strain>
    </source>
</reference>
<feature type="chain" id="PRO_5035449522" evidence="1">
    <location>
        <begin position="22"/>
        <end position="192"/>
    </location>
</feature>
<dbReference type="EMBL" id="JAGMVJ010000016">
    <property type="protein sequence ID" value="KAH7079795.1"/>
    <property type="molecule type" value="Genomic_DNA"/>
</dbReference>
<comment type="caution">
    <text evidence="2">The sequence shown here is derived from an EMBL/GenBank/DDBJ whole genome shotgun (WGS) entry which is preliminary data.</text>
</comment>
<sequence length="192" mass="20793">MRNSFISSILLISGAAVLSAAQDDAKPPGIESFTDSGMTKRLIEYWSDSQCFRLSDNSEPNPKEQCKEACFPDGVTSDVPAGQFVQSSQSCWYNGIESDFRTGKPLTDEEKNQSPRTVKSITTGYCICDDPIINIAGDFFVESVLEAGKILNKVMCPTLLALDLVVELGSAAIPGVGKAITVGMRPRFWPGQ</sequence>
<proteinExistence type="predicted"/>
<dbReference type="Proteomes" id="UP000813461">
    <property type="component" value="Unassembled WGS sequence"/>
</dbReference>
<evidence type="ECO:0000256" key="1">
    <source>
        <dbReference type="SAM" id="SignalP"/>
    </source>
</evidence>